<organism evidence="7 8">
    <name type="scientific">Johnsonella ignava ATCC 51276</name>
    <dbReference type="NCBI Taxonomy" id="679200"/>
    <lineage>
        <taxon>Bacteria</taxon>
        <taxon>Bacillati</taxon>
        <taxon>Bacillota</taxon>
        <taxon>Clostridia</taxon>
        <taxon>Lachnospirales</taxon>
        <taxon>Lachnospiraceae</taxon>
        <taxon>Johnsonella</taxon>
    </lineage>
</organism>
<dbReference type="RefSeq" id="WP_005540682.1">
    <property type="nucleotide sequence ID" value="NZ_JH378832.1"/>
</dbReference>
<keyword evidence="2" id="KW-1003">Cell membrane</keyword>
<dbReference type="Proteomes" id="UP000003011">
    <property type="component" value="Unassembled WGS sequence"/>
</dbReference>
<feature type="transmembrane region" description="Helical" evidence="6">
    <location>
        <begin position="44"/>
        <end position="60"/>
    </location>
</feature>
<evidence type="ECO:0000256" key="4">
    <source>
        <dbReference type="ARBA" id="ARBA00022989"/>
    </source>
</evidence>
<feature type="transmembrane region" description="Helical" evidence="6">
    <location>
        <begin position="223"/>
        <end position="241"/>
    </location>
</feature>
<dbReference type="InterPro" id="IPR051611">
    <property type="entry name" value="ECF_transporter_component"/>
</dbReference>
<sequence length="243" mass="27935">MSEREFVNKNFKHIINIDFRTKLLMTMFLSLTVLSGKVQYRYPIFLFAISVVPYLLLLDIREYGKCIKGLVLTSAAWAVSEFLPKNTDSFLQGILYMAAAIVIRMLPGIMAGYYTFISTSMSDMTESLRRMHMPDAFIIPVSVMFRFFYSIREDYKNINEAMKMHGLTFIKNITDPARILEYKLVPLLVCSMRTADDVAVCAMTRGMVPGSKRSSISNARLKVLDYIIMFLFAGIFIYFVIFN</sequence>
<dbReference type="GO" id="GO:0005886">
    <property type="term" value="C:plasma membrane"/>
    <property type="evidence" value="ECO:0007669"/>
    <property type="project" value="UniProtKB-ARBA"/>
</dbReference>
<dbReference type="PANTHER" id="PTHR34857:SF2">
    <property type="entry name" value="SLL0384 PROTEIN"/>
    <property type="match status" value="1"/>
</dbReference>
<keyword evidence="3 6" id="KW-0812">Transmembrane</keyword>
<feature type="transmembrane region" description="Helical" evidence="6">
    <location>
        <begin position="131"/>
        <end position="149"/>
    </location>
</feature>
<dbReference type="PATRIC" id="fig|679200.3.peg.1301"/>
<evidence type="ECO:0000313" key="7">
    <source>
        <dbReference type="EMBL" id="EHI55506.1"/>
    </source>
</evidence>
<feature type="transmembrane region" description="Helical" evidence="6">
    <location>
        <begin position="94"/>
        <end position="116"/>
    </location>
</feature>
<keyword evidence="5 6" id="KW-0472">Membrane</keyword>
<protein>
    <recommendedName>
        <fullName evidence="9">Cobalt transport protein</fullName>
    </recommendedName>
</protein>
<keyword evidence="8" id="KW-1185">Reference proteome</keyword>
<gene>
    <name evidence="7" type="ORF">HMPREF9333_01221</name>
</gene>
<evidence type="ECO:0000256" key="3">
    <source>
        <dbReference type="ARBA" id="ARBA00022692"/>
    </source>
</evidence>
<keyword evidence="4 6" id="KW-1133">Transmembrane helix</keyword>
<dbReference type="PANTHER" id="PTHR34857">
    <property type="entry name" value="SLL0384 PROTEIN"/>
    <property type="match status" value="1"/>
</dbReference>
<dbReference type="AlphaFoldDB" id="G5GI31"/>
<dbReference type="EMBL" id="ACZL01000021">
    <property type="protein sequence ID" value="EHI55506.1"/>
    <property type="molecule type" value="Genomic_DNA"/>
</dbReference>
<reference evidence="7 8" key="1">
    <citation type="submission" date="2011-08" db="EMBL/GenBank/DDBJ databases">
        <title>The Genome Sequence of Johnsonella ignava ATCC 51276.</title>
        <authorList>
            <consortium name="The Broad Institute Genome Sequencing Platform"/>
            <person name="Earl A."/>
            <person name="Ward D."/>
            <person name="Feldgarden M."/>
            <person name="Gevers D."/>
            <person name="Izard J."/>
            <person name="Blanton J.M."/>
            <person name="Baranova O.V."/>
            <person name="Dewhirst F.E."/>
            <person name="Young S.K."/>
            <person name="Zeng Q."/>
            <person name="Gargeya S."/>
            <person name="Fitzgerald M."/>
            <person name="Haas B."/>
            <person name="Abouelleil A."/>
            <person name="Alvarado L."/>
            <person name="Arachchi H.M."/>
            <person name="Berlin A."/>
            <person name="Brown A."/>
            <person name="Chapman S.B."/>
            <person name="Chen Z."/>
            <person name="Dunbar C."/>
            <person name="Freedman E."/>
            <person name="Gearin G."/>
            <person name="Gellesch M."/>
            <person name="Goldberg J."/>
            <person name="Griggs A."/>
            <person name="Gujja S."/>
            <person name="Heiman D."/>
            <person name="Howarth C."/>
            <person name="Larson L."/>
            <person name="Lui A."/>
            <person name="MacDonald P.J.P."/>
            <person name="Montmayeur A."/>
            <person name="Murphy C."/>
            <person name="Neiman D."/>
            <person name="Pearson M."/>
            <person name="Priest M."/>
            <person name="Roberts A."/>
            <person name="Saif S."/>
            <person name="Shea T."/>
            <person name="Shenoy N."/>
            <person name="Sisk P."/>
            <person name="Stolte C."/>
            <person name="Sykes S."/>
            <person name="Wortman J."/>
            <person name="Nusbaum C."/>
            <person name="Birren B."/>
        </authorList>
    </citation>
    <scope>NUCLEOTIDE SEQUENCE [LARGE SCALE GENOMIC DNA]</scope>
    <source>
        <strain evidence="7 8">ATCC 51276</strain>
    </source>
</reference>
<evidence type="ECO:0000256" key="5">
    <source>
        <dbReference type="ARBA" id="ARBA00023136"/>
    </source>
</evidence>
<dbReference type="eggNOG" id="COG0619">
    <property type="taxonomic scope" value="Bacteria"/>
</dbReference>
<evidence type="ECO:0000256" key="2">
    <source>
        <dbReference type="ARBA" id="ARBA00022475"/>
    </source>
</evidence>
<dbReference type="HOGENOM" id="CLU_076847_1_1_9"/>
<evidence type="ECO:0000313" key="8">
    <source>
        <dbReference type="Proteomes" id="UP000003011"/>
    </source>
</evidence>
<dbReference type="InterPro" id="IPR003339">
    <property type="entry name" value="ABC/ECF_trnsptr_transmembrane"/>
</dbReference>
<dbReference type="Pfam" id="PF02361">
    <property type="entry name" value="CbiQ"/>
    <property type="match status" value="1"/>
</dbReference>
<dbReference type="STRING" id="679200.HMPREF9333_01221"/>
<comment type="caution">
    <text evidence="7">The sequence shown here is derived from an EMBL/GenBank/DDBJ whole genome shotgun (WGS) entry which is preliminary data.</text>
</comment>
<dbReference type="CDD" id="cd16914">
    <property type="entry name" value="EcfT"/>
    <property type="match status" value="1"/>
</dbReference>
<accession>G5GI31</accession>
<comment type="subcellular location">
    <subcellularLocation>
        <location evidence="1">Membrane</location>
        <topology evidence="1">Multi-pass membrane protein</topology>
    </subcellularLocation>
</comment>
<evidence type="ECO:0000256" key="6">
    <source>
        <dbReference type="SAM" id="Phobius"/>
    </source>
</evidence>
<name>G5GI31_9FIRM</name>
<proteinExistence type="predicted"/>
<evidence type="ECO:0000256" key="1">
    <source>
        <dbReference type="ARBA" id="ARBA00004141"/>
    </source>
</evidence>
<evidence type="ECO:0008006" key="9">
    <source>
        <dbReference type="Google" id="ProtNLM"/>
    </source>
</evidence>